<sequence>MFTCIVPDMYATCILISPCQNRLNFKQTKSEIVHALPKEDVRLLLVFREKFGKGVRQRSVRSYNTKFNAGTLPLVLNKNNVPPPCSPINLNHHDSGNITSTDDIIIIHHVGEVLAFTIDDVFCIGKVVESVKDASETCKVFSYKERDQPLEFHCEPSPSSVPCAFISESLNISGQDIGAVYIMDDDKFNELIIHRHKHVSVEEELNEIENVFEAELVVCDNTKTSSGRRIGTPKYLWDYY</sequence>
<proteinExistence type="predicted"/>
<reference evidence="1 2" key="1">
    <citation type="submission" date="2020-06" db="EMBL/GenBank/DDBJ databases">
        <authorList>
            <person name="Li R."/>
            <person name="Bekaert M."/>
        </authorList>
    </citation>
    <scope>NUCLEOTIDE SEQUENCE [LARGE SCALE GENOMIC DNA]</scope>
    <source>
        <strain evidence="2">wild</strain>
    </source>
</reference>
<organism evidence="1 2">
    <name type="scientific">Mytilus coruscus</name>
    <name type="common">Sea mussel</name>
    <dbReference type="NCBI Taxonomy" id="42192"/>
    <lineage>
        <taxon>Eukaryota</taxon>
        <taxon>Metazoa</taxon>
        <taxon>Spiralia</taxon>
        <taxon>Lophotrochozoa</taxon>
        <taxon>Mollusca</taxon>
        <taxon>Bivalvia</taxon>
        <taxon>Autobranchia</taxon>
        <taxon>Pteriomorphia</taxon>
        <taxon>Mytilida</taxon>
        <taxon>Mytiloidea</taxon>
        <taxon>Mytilidae</taxon>
        <taxon>Mytilinae</taxon>
        <taxon>Mytilus</taxon>
    </lineage>
</organism>
<name>A0A6J8D650_MYTCO</name>
<evidence type="ECO:0000313" key="2">
    <source>
        <dbReference type="Proteomes" id="UP000507470"/>
    </source>
</evidence>
<keyword evidence="2" id="KW-1185">Reference proteome</keyword>
<dbReference type="AlphaFoldDB" id="A0A6J8D650"/>
<dbReference type="Proteomes" id="UP000507470">
    <property type="component" value="Unassembled WGS sequence"/>
</dbReference>
<evidence type="ECO:0000313" key="1">
    <source>
        <dbReference type="EMBL" id="CAC5403157.1"/>
    </source>
</evidence>
<protein>
    <submittedName>
        <fullName evidence="1">Uncharacterized protein</fullName>
    </submittedName>
</protein>
<dbReference type="EMBL" id="CACVKT020006686">
    <property type="protein sequence ID" value="CAC5403157.1"/>
    <property type="molecule type" value="Genomic_DNA"/>
</dbReference>
<accession>A0A6J8D650</accession>
<gene>
    <name evidence="1" type="ORF">MCOR_37063</name>
</gene>